<feature type="chain" id="PRO_5001683367" description="SCP domain-containing protein" evidence="1">
    <location>
        <begin position="19"/>
        <end position="227"/>
    </location>
</feature>
<dbReference type="PRINTS" id="PR00837">
    <property type="entry name" value="V5TPXLIKE"/>
</dbReference>
<sequence length="227" mass="24575">MKTSYLFSTLGAITLVAAAPALEPMKISERQDADNCPYQYYIDIMLGVLNVHRANHSVADLAWNQTLATAAQYTTDNGPVLVHDNAGTGWGQNQYAWYSSDPSDPRLTNQAAIDSWYNGEFRNYDAYGEASLLTDGEFSPPPAIPGGVYGHLTQVIWKDTATVGCGTSGRLTDDGIQGYFTVCNFYPPGNWVTSPTSWVDNVLAPLGNDVVENVCGAIHFVPPSPDS</sequence>
<keyword evidence="4" id="KW-1185">Reference proteome</keyword>
<dbReference type="VEuPathDB" id="FungiDB:A1O9_05324"/>
<dbReference type="Gene3D" id="3.40.33.10">
    <property type="entry name" value="CAP"/>
    <property type="match status" value="1"/>
</dbReference>
<dbReference type="Proteomes" id="UP000027920">
    <property type="component" value="Unassembled WGS sequence"/>
</dbReference>
<dbReference type="GeneID" id="25280250"/>
<dbReference type="AlphaFoldDB" id="A0A072PCB9"/>
<reference evidence="3 4" key="1">
    <citation type="submission" date="2013-03" db="EMBL/GenBank/DDBJ databases">
        <title>The Genome Sequence of Exophiala aquamarina CBS 119918.</title>
        <authorList>
            <consortium name="The Broad Institute Genomics Platform"/>
            <person name="Cuomo C."/>
            <person name="de Hoog S."/>
            <person name="Gorbushina A."/>
            <person name="Walker B."/>
            <person name="Young S.K."/>
            <person name="Zeng Q."/>
            <person name="Gargeya S."/>
            <person name="Fitzgerald M."/>
            <person name="Haas B."/>
            <person name="Abouelleil A."/>
            <person name="Allen A.W."/>
            <person name="Alvarado L."/>
            <person name="Arachchi H.M."/>
            <person name="Berlin A.M."/>
            <person name="Chapman S.B."/>
            <person name="Gainer-Dewar J."/>
            <person name="Goldberg J."/>
            <person name="Griggs A."/>
            <person name="Gujja S."/>
            <person name="Hansen M."/>
            <person name="Howarth C."/>
            <person name="Imamovic A."/>
            <person name="Ireland A."/>
            <person name="Larimer J."/>
            <person name="McCowan C."/>
            <person name="Murphy C."/>
            <person name="Pearson M."/>
            <person name="Poon T.W."/>
            <person name="Priest M."/>
            <person name="Roberts A."/>
            <person name="Saif S."/>
            <person name="Shea T."/>
            <person name="Sisk P."/>
            <person name="Sykes S."/>
            <person name="Wortman J."/>
            <person name="Nusbaum C."/>
            <person name="Birren B."/>
        </authorList>
    </citation>
    <scope>NUCLEOTIDE SEQUENCE [LARGE SCALE GENOMIC DNA]</scope>
    <source>
        <strain evidence="3 4">CBS 119918</strain>
    </source>
</reference>
<evidence type="ECO:0000313" key="4">
    <source>
        <dbReference type="Proteomes" id="UP000027920"/>
    </source>
</evidence>
<dbReference type="InterPro" id="IPR014044">
    <property type="entry name" value="CAP_dom"/>
</dbReference>
<evidence type="ECO:0000259" key="2">
    <source>
        <dbReference type="SMART" id="SM00198"/>
    </source>
</evidence>
<gene>
    <name evidence="3" type="ORF">A1O9_05324</name>
</gene>
<organism evidence="3 4">
    <name type="scientific">Exophiala aquamarina CBS 119918</name>
    <dbReference type="NCBI Taxonomy" id="1182545"/>
    <lineage>
        <taxon>Eukaryota</taxon>
        <taxon>Fungi</taxon>
        <taxon>Dikarya</taxon>
        <taxon>Ascomycota</taxon>
        <taxon>Pezizomycotina</taxon>
        <taxon>Eurotiomycetes</taxon>
        <taxon>Chaetothyriomycetidae</taxon>
        <taxon>Chaetothyriales</taxon>
        <taxon>Herpotrichiellaceae</taxon>
        <taxon>Exophiala</taxon>
    </lineage>
</organism>
<dbReference type="InterPro" id="IPR035940">
    <property type="entry name" value="CAP_sf"/>
</dbReference>
<dbReference type="InterPro" id="IPR001283">
    <property type="entry name" value="CRISP-related"/>
</dbReference>
<feature type="signal peptide" evidence="1">
    <location>
        <begin position="1"/>
        <end position="18"/>
    </location>
</feature>
<keyword evidence="1" id="KW-0732">Signal</keyword>
<feature type="domain" description="SCP" evidence="2">
    <location>
        <begin position="40"/>
        <end position="193"/>
    </location>
</feature>
<dbReference type="EMBL" id="AMGV01000004">
    <property type="protein sequence ID" value="KEF57407.1"/>
    <property type="molecule type" value="Genomic_DNA"/>
</dbReference>
<dbReference type="RefSeq" id="XP_013259997.1">
    <property type="nucleotide sequence ID" value="XM_013404543.1"/>
</dbReference>
<accession>A0A072PCB9</accession>
<name>A0A072PCB9_9EURO</name>
<evidence type="ECO:0000256" key="1">
    <source>
        <dbReference type="SAM" id="SignalP"/>
    </source>
</evidence>
<dbReference type="OrthoDB" id="337038at2759"/>
<dbReference type="SMART" id="SM00198">
    <property type="entry name" value="SCP"/>
    <property type="match status" value="1"/>
</dbReference>
<dbReference type="Pfam" id="PF00188">
    <property type="entry name" value="CAP"/>
    <property type="match status" value="1"/>
</dbReference>
<comment type="caution">
    <text evidence="3">The sequence shown here is derived from an EMBL/GenBank/DDBJ whole genome shotgun (WGS) entry which is preliminary data.</text>
</comment>
<evidence type="ECO:0000313" key="3">
    <source>
        <dbReference type="EMBL" id="KEF57407.1"/>
    </source>
</evidence>
<dbReference type="STRING" id="1182545.A0A072PCB9"/>
<dbReference type="PANTHER" id="PTHR10334">
    <property type="entry name" value="CYSTEINE-RICH SECRETORY PROTEIN-RELATED"/>
    <property type="match status" value="1"/>
</dbReference>
<proteinExistence type="predicted"/>
<protein>
    <recommendedName>
        <fullName evidence="2">SCP domain-containing protein</fullName>
    </recommendedName>
</protein>
<dbReference type="HOGENOM" id="CLU_035730_5_1_1"/>
<dbReference type="SUPFAM" id="SSF55797">
    <property type="entry name" value="PR-1-like"/>
    <property type="match status" value="1"/>
</dbReference>